<dbReference type="AlphaFoldDB" id="A0A0F9GZI2"/>
<proteinExistence type="predicted"/>
<organism evidence="1">
    <name type="scientific">marine sediment metagenome</name>
    <dbReference type="NCBI Taxonomy" id="412755"/>
    <lineage>
        <taxon>unclassified sequences</taxon>
        <taxon>metagenomes</taxon>
        <taxon>ecological metagenomes</taxon>
    </lineage>
</organism>
<evidence type="ECO:0000313" key="1">
    <source>
        <dbReference type="EMBL" id="KKL96101.1"/>
    </source>
</evidence>
<comment type="caution">
    <text evidence="1">The sequence shown here is derived from an EMBL/GenBank/DDBJ whole genome shotgun (WGS) entry which is preliminary data.</text>
</comment>
<reference evidence="1" key="1">
    <citation type="journal article" date="2015" name="Nature">
        <title>Complex archaea that bridge the gap between prokaryotes and eukaryotes.</title>
        <authorList>
            <person name="Spang A."/>
            <person name="Saw J.H."/>
            <person name="Jorgensen S.L."/>
            <person name="Zaremba-Niedzwiedzka K."/>
            <person name="Martijn J."/>
            <person name="Lind A.E."/>
            <person name="van Eijk R."/>
            <person name="Schleper C."/>
            <person name="Guy L."/>
            <person name="Ettema T.J."/>
        </authorList>
    </citation>
    <scope>NUCLEOTIDE SEQUENCE</scope>
</reference>
<dbReference type="EMBL" id="LAZR01018520">
    <property type="protein sequence ID" value="KKL96101.1"/>
    <property type="molecule type" value="Genomic_DNA"/>
</dbReference>
<gene>
    <name evidence="1" type="ORF">LCGC14_1847850</name>
</gene>
<accession>A0A0F9GZI2</accession>
<protein>
    <submittedName>
        <fullName evidence="1">Uncharacterized protein</fullName>
    </submittedName>
</protein>
<name>A0A0F9GZI2_9ZZZZ</name>
<sequence length="164" mass="18043">MVPPSISANAEGDADYPTADFLVGELLLWQKNAHAAEQQSEQLSGGAYGPLEACSSEAKGRVRYWLEWRIPLDEVDVTRAKPVLLPHTRARSMQRALEEAVRRQSSTMEFQLGCKRNPAPGCIAPTVLRAVTRVSAGVAWYITAFDDFALRVVLKPSPAYADEV</sequence>